<feature type="transmembrane region" description="Helical" evidence="2">
    <location>
        <begin position="162"/>
        <end position="183"/>
    </location>
</feature>
<feature type="transmembrane region" description="Helical" evidence="2">
    <location>
        <begin position="597"/>
        <end position="617"/>
    </location>
</feature>
<dbReference type="OrthoDB" id="10022583at2759"/>
<feature type="transmembrane region" description="Helical" evidence="2">
    <location>
        <begin position="290"/>
        <end position="311"/>
    </location>
</feature>
<evidence type="ECO:0000256" key="2">
    <source>
        <dbReference type="SAM" id="Phobius"/>
    </source>
</evidence>
<feature type="compositionally biased region" description="Polar residues" evidence="1">
    <location>
        <begin position="421"/>
        <end position="432"/>
    </location>
</feature>
<evidence type="ECO:0000256" key="1">
    <source>
        <dbReference type="SAM" id="MobiDB-lite"/>
    </source>
</evidence>
<dbReference type="Proteomes" id="UP000838412">
    <property type="component" value="Chromosome 16"/>
</dbReference>
<organism evidence="3 4">
    <name type="scientific">Branchiostoma lanceolatum</name>
    <name type="common">Common lancelet</name>
    <name type="synonym">Amphioxus lanceolatum</name>
    <dbReference type="NCBI Taxonomy" id="7740"/>
    <lineage>
        <taxon>Eukaryota</taxon>
        <taxon>Metazoa</taxon>
        <taxon>Chordata</taxon>
        <taxon>Cephalochordata</taxon>
        <taxon>Leptocardii</taxon>
        <taxon>Amphioxiformes</taxon>
        <taxon>Branchiostomatidae</taxon>
        <taxon>Branchiostoma</taxon>
    </lineage>
</organism>
<evidence type="ECO:0000313" key="3">
    <source>
        <dbReference type="EMBL" id="CAH1247593.1"/>
    </source>
</evidence>
<keyword evidence="2" id="KW-0472">Membrane</keyword>
<sequence length="732" mass="82709">MPQSLRNSGPFEPEKLQEDEDSPFLERNAAGSTGRTRRFSSGQSARSPAKTSEKTPLLNNNGGNEVGLREITKNSRKSSRRKPKKVWRQLAMKRQSLDAGRRYFNASGEYGGSISVHMPVSEDKDTANYKQSRHIPKWAWFLVAKSLGIKLKEKDRPWFGTFLYLLTLTSGLALGICTAWRTVVDILDIHTSQNAIDGTILVLLTMGWISVGVYANGLAFKLFSNKHFYDSVRVHSKTIFKINAVLLIVFLCTVFGLLTNYNKFYQFLPEHCEKIHLNPWICYVMYGGRVAFSLFCLGWNALVATICLSVCRTHTIAIRKFIKDLEEDGMAIDTVRFLKGGGTSPSRCQANYIWDDTHEDLTLSPPTPTPVLRQENPLHQFAGSVPPYLSSSPLSYGSLDAPVPPSPVRRARNLDERKRLYSTTPQKQQDTDSPYDQDSYENSTSELLPNAGDPPMDTQENPLIEVDIEPTVQVRQPRGADGDPGGDPGSLTRVPSGWREKERSQQQQQLPQILTNGAILHTYWRIQHRLRFTSAALQRWLASWITLTIFWCITYIQNWLKHEPGSNTSLHAYNDYIYDFPTPQHRLRFTSSALQRWLASWITLTIFWCITYILNWLKHEATIPEMFEFLLPLLTLPILCSAVAEVNGEGVRVIKSICPTEDRFALLDYVRNSPLVMTMYGTPVTTSSLAKVAAGIFIALMTNIMLREIDRGMFESIAATLESPVLPTTPSQ</sequence>
<feature type="transmembrane region" description="Helical" evidence="2">
    <location>
        <begin position="688"/>
        <end position="706"/>
    </location>
</feature>
<keyword evidence="4" id="KW-1185">Reference proteome</keyword>
<feature type="compositionally biased region" description="Basic residues" evidence="1">
    <location>
        <begin position="74"/>
        <end position="86"/>
    </location>
</feature>
<protein>
    <submittedName>
        <fullName evidence="3">Hypp7953 protein</fullName>
    </submittedName>
</protein>
<keyword evidence="2" id="KW-1133">Transmembrane helix</keyword>
<dbReference type="AlphaFoldDB" id="A0A8J9Z5J4"/>
<feature type="transmembrane region" description="Helical" evidence="2">
    <location>
        <begin position="540"/>
        <end position="560"/>
    </location>
</feature>
<feature type="compositionally biased region" description="Polar residues" evidence="1">
    <location>
        <begin position="30"/>
        <end position="50"/>
    </location>
</feature>
<feature type="transmembrane region" description="Helical" evidence="2">
    <location>
        <begin position="629"/>
        <end position="646"/>
    </location>
</feature>
<feature type="transmembrane region" description="Helical" evidence="2">
    <location>
        <begin position="195"/>
        <end position="217"/>
    </location>
</feature>
<keyword evidence="2" id="KW-0812">Transmembrane</keyword>
<feature type="region of interest" description="Disordered" evidence="1">
    <location>
        <begin position="396"/>
        <end position="510"/>
    </location>
</feature>
<gene>
    <name evidence="3" type="primary">Hypp7953</name>
    <name evidence="3" type="ORF">BLAG_LOCUS9214</name>
</gene>
<dbReference type="PANTHER" id="PTHR35555">
    <property type="entry name" value="ENDONUCLEASE-REVERSE TRANSCRIPTASE"/>
    <property type="match status" value="1"/>
</dbReference>
<dbReference type="EMBL" id="OV696701">
    <property type="protein sequence ID" value="CAH1247593.1"/>
    <property type="molecule type" value="Genomic_DNA"/>
</dbReference>
<name>A0A8J9Z5J4_BRALA</name>
<feature type="region of interest" description="Disordered" evidence="1">
    <location>
        <begin position="1"/>
        <end position="86"/>
    </location>
</feature>
<dbReference type="PANTHER" id="PTHR35555:SF3">
    <property type="entry name" value="ENDONUCLEASE-REVERSE TRANSCRIPTASE"/>
    <property type="match status" value="1"/>
</dbReference>
<evidence type="ECO:0000313" key="4">
    <source>
        <dbReference type="Proteomes" id="UP000838412"/>
    </source>
</evidence>
<accession>A0A8J9Z5J4</accession>
<reference evidence="3" key="1">
    <citation type="submission" date="2022-01" db="EMBL/GenBank/DDBJ databases">
        <authorList>
            <person name="Braso-Vives M."/>
        </authorList>
    </citation>
    <scope>NUCLEOTIDE SEQUENCE</scope>
</reference>
<proteinExistence type="predicted"/>
<feature type="transmembrane region" description="Helical" evidence="2">
    <location>
        <begin position="238"/>
        <end position="258"/>
    </location>
</feature>